<evidence type="ECO:0000313" key="1">
    <source>
        <dbReference type="EMBL" id="HEA21998.1"/>
    </source>
</evidence>
<proteinExistence type="predicted"/>
<name>A0A831QRY3_9FLAO</name>
<dbReference type="Proteomes" id="UP000886191">
    <property type="component" value="Unassembled WGS sequence"/>
</dbReference>
<gene>
    <name evidence="1" type="ORF">ENH87_13920</name>
</gene>
<organism evidence="1">
    <name type="scientific">Pricia antarctica</name>
    <dbReference type="NCBI Taxonomy" id="641691"/>
    <lineage>
        <taxon>Bacteria</taxon>
        <taxon>Pseudomonadati</taxon>
        <taxon>Bacteroidota</taxon>
        <taxon>Flavobacteriia</taxon>
        <taxon>Flavobacteriales</taxon>
        <taxon>Flavobacteriaceae</taxon>
        <taxon>Pricia</taxon>
    </lineage>
</organism>
<comment type="caution">
    <text evidence="1">The sequence shown here is derived from an EMBL/GenBank/DDBJ whole genome shotgun (WGS) entry which is preliminary data.</text>
</comment>
<protein>
    <submittedName>
        <fullName evidence="1">Uncharacterized protein</fullName>
    </submittedName>
</protein>
<reference evidence="1" key="1">
    <citation type="journal article" date="2020" name="mSystems">
        <title>Genome- and Community-Level Interaction Insights into Carbon Utilization and Element Cycling Functions of Hydrothermarchaeota in Hydrothermal Sediment.</title>
        <authorList>
            <person name="Zhou Z."/>
            <person name="Liu Y."/>
            <person name="Xu W."/>
            <person name="Pan J."/>
            <person name="Luo Z.H."/>
            <person name="Li M."/>
        </authorList>
    </citation>
    <scope>NUCLEOTIDE SEQUENCE [LARGE SCALE GENOMIC DNA]</scope>
    <source>
        <strain evidence="1">HyVt-345</strain>
    </source>
</reference>
<sequence length="78" mass="8450">MVNRHSFTFEGGLNVLYGKAQRRGKCINFGVLSVHFRFGDGWCVGETDVPERSVEKLFALAGTEGVVKNGDGRSSSGL</sequence>
<dbReference type="EMBL" id="DRGL01000050">
    <property type="protein sequence ID" value="HEA21998.1"/>
    <property type="molecule type" value="Genomic_DNA"/>
</dbReference>
<dbReference type="AlphaFoldDB" id="A0A831QRY3"/>
<accession>A0A831QRY3</accession>